<dbReference type="EMBL" id="MU853406">
    <property type="protein sequence ID" value="KAK4135547.1"/>
    <property type="molecule type" value="Genomic_DNA"/>
</dbReference>
<protein>
    <recommendedName>
        <fullName evidence="2">Acyltransferase 3 domain-containing protein</fullName>
    </recommendedName>
</protein>
<evidence type="ECO:0000313" key="3">
    <source>
        <dbReference type="EMBL" id="KAK4135547.1"/>
    </source>
</evidence>
<keyword evidence="1" id="KW-0472">Membrane</keyword>
<evidence type="ECO:0000313" key="4">
    <source>
        <dbReference type="Proteomes" id="UP001304895"/>
    </source>
</evidence>
<accession>A0AAN6ZEM8</accession>
<feature type="transmembrane region" description="Helical" evidence="1">
    <location>
        <begin position="354"/>
        <end position="373"/>
    </location>
</feature>
<keyword evidence="4" id="KW-1185">Reference proteome</keyword>
<dbReference type="PANTHER" id="PTHR23028:SF125">
    <property type="entry name" value="ACYLTRANSFERASE"/>
    <property type="match status" value="1"/>
</dbReference>
<feature type="transmembrane region" description="Helical" evidence="1">
    <location>
        <begin position="385"/>
        <end position="405"/>
    </location>
</feature>
<feature type="transmembrane region" description="Helical" evidence="1">
    <location>
        <begin position="260"/>
        <end position="282"/>
    </location>
</feature>
<feature type="transmembrane region" description="Helical" evidence="1">
    <location>
        <begin position="112"/>
        <end position="131"/>
    </location>
</feature>
<dbReference type="InterPro" id="IPR002656">
    <property type="entry name" value="Acyl_transf_3_dom"/>
</dbReference>
<feature type="transmembrane region" description="Helical" evidence="1">
    <location>
        <begin position="442"/>
        <end position="462"/>
    </location>
</feature>
<reference evidence="3" key="1">
    <citation type="journal article" date="2023" name="Mol. Phylogenet. Evol.">
        <title>Genome-scale phylogeny and comparative genomics of the fungal order Sordariales.</title>
        <authorList>
            <person name="Hensen N."/>
            <person name="Bonometti L."/>
            <person name="Westerberg I."/>
            <person name="Brannstrom I.O."/>
            <person name="Guillou S."/>
            <person name="Cros-Aarteil S."/>
            <person name="Calhoun S."/>
            <person name="Haridas S."/>
            <person name="Kuo A."/>
            <person name="Mondo S."/>
            <person name="Pangilinan J."/>
            <person name="Riley R."/>
            <person name="LaButti K."/>
            <person name="Andreopoulos B."/>
            <person name="Lipzen A."/>
            <person name="Chen C."/>
            <person name="Yan M."/>
            <person name="Daum C."/>
            <person name="Ng V."/>
            <person name="Clum A."/>
            <person name="Steindorff A."/>
            <person name="Ohm R.A."/>
            <person name="Martin F."/>
            <person name="Silar P."/>
            <person name="Natvig D.O."/>
            <person name="Lalanne C."/>
            <person name="Gautier V."/>
            <person name="Ament-Velasquez S.L."/>
            <person name="Kruys A."/>
            <person name="Hutchinson M.I."/>
            <person name="Powell A.J."/>
            <person name="Barry K."/>
            <person name="Miller A.N."/>
            <person name="Grigoriev I.V."/>
            <person name="Debuchy R."/>
            <person name="Gladieux P."/>
            <person name="Hiltunen Thoren M."/>
            <person name="Johannesson H."/>
        </authorList>
    </citation>
    <scope>NUCLEOTIDE SEQUENCE</scope>
    <source>
        <strain evidence="3">CBS 123565</strain>
    </source>
</reference>
<gene>
    <name evidence="3" type="ORF">BT67DRAFT_441192</name>
</gene>
<name>A0AAN6ZEM8_9PEZI</name>
<reference evidence="3" key="2">
    <citation type="submission" date="2023-05" db="EMBL/GenBank/DDBJ databases">
        <authorList>
            <consortium name="Lawrence Berkeley National Laboratory"/>
            <person name="Steindorff A."/>
            <person name="Hensen N."/>
            <person name="Bonometti L."/>
            <person name="Westerberg I."/>
            <person name="Brannstrom I.O."/>
            <person name="Guillou S."/>
            <person name="Cros-Aarteil S."/>
            <person name="Calhoun S."/>
            <person name="Haridas S."/>
            <person name="Kuo A."/>
            <person name="Mondo S."/>
            <person name="Pangilinan J."/>
            <person name="Riley R."/>
            <person name="Labutti K."/>
            <person name="Andreopoulos B."/>
            <person name="Lipzen A."/>
            <person name="Chen C."/>
            <person name="Yanf M."/>
            <person name="Daum C."/>
            <person name="Ng V."/>
            <person name="Clum A."/>
            <person name="Ohm R."/>
            <person name="Martin F."/>
            <person name="Silar P."/>
            <person name="Natvig D."/>
            <person name="Lalanne C."/>
            <person name="Gautier V."/>
            <person name="Ament-Velasquez S.L."/>
            <person name="Kruys A."/>
            <person name="Hutchinson M.I."/>
            <person name="Powell A.J."/>
            <person name="Barry K."/>
            <person name="Miller A.N."/>
            <person name="Grigoriev I.V."/>
            <person name="Debuchy R."/>
            <person name="Gladieux P."/>
            <person name="Thoren M.H."/>
            <person name="Johannesson H."/>
        </authorList>
    </citation>
    <scope>NUCLEOTIDE SEQUENCE</scope>
    <source>
        <strain evidence="3">CBS 123565</strain>
    </source>
</reference>
<feature type="transmembrane region" description="Helical" evidence="1">
    <location>
        <begin position="223"/>
        <end position="248"/>
    </location>
</feature>
<sequence length="490" mass="56487">MPCLVEEAIEPKREEARPGSNLLAAAASRLTSIRGHHLIRILSPWPSKPASHPEKLRPTAYLDGLRGFAAFLVYWHHHELWAHVPLQTTLIESSFGYGGLHFFITLPGIRNLFHGGHFAVAAFFVISGYVLSAKPISLIHAGEQAKLADNLSSALFRRWLRLFIPILSTTFIYMTIVHALDLRPDNFNIYSTYWEAVWGWYVEVKNFSFIFHSGDVPWLSYNFHLWSIPVEFKGSIVIYTSLIALSRCSRNARLWCQTGLIFYFLYIVDGWYCAFFMAGMMLNDLDQLSAKDELPSFLTQFRPYKKPIFYTMFAIAMYLGGSPAHNAQIEEMRRNPGWYWLSFLKPQAVYDPKWFFLFWAAVFLVASTPHILWLKRFFETRFCQYLGRVSFALYLVHGPVLWTVGDRLYAAVGWPKDSRTENIPDWVNIFSLPKTGPMGLEISFLVPHLILLPLTFYIAEVVTRSLDEPSVKFPQWLYKTTTARPARLPA</sequence>
<dbReference type="GO" id="GO:0016747">
    <property type="term" value="F:acyltransferase activity, transferring groups other than amino-acyl groups"/>
    <property type="evidence" value="ECO:0007669"/>
    <property type="project" value="InterPro"/>
</dbReference>
<dbReference type="Pfam" id="PF01757">
    <property type="entry name" value="Acyl_transf_3"/>
    <property type="match status" value="1"/>
</dbReference>
<feature type="transmembrane region" description="Helical" evidence="1">
    <location>
        <begin position="159"/>
        <end position="180"/>
    </location>
</feature>
<feature type="domain" description="Acyltransferase 3" evidence="2">
    <location>
        <begin position="60"/>
        <end position="423"/>
    </location>
</feature>
<evidence type="ECO:0000256" key="1">
    <source>
        <dbReference type="SAM" id="Phobius"/>
    </source>
</evidence>
<proteinExistence type="predicted"/>
<dbReference type="Proteomes" id="UP001304895">
    <property type="component" value="Unassembled WGS sequence"/>
</dbReference>
<comment type="caution">
    <text evidence="3">The sequence shown here is derived from an EMBL/GenBank/DDBJ whole genome shotgun (WGS) entry which is preliminary data.</text>
</comment>
<dbReference type="PANTHER" id="PTHR23028">
    <property type="entry name" value="ACETYLTRANSFERASE"/>
    <property type="match status" value="1"/>
</dbReference>
<keyword evidence="1" id="KW-0812">Transmembrane</keyword>
<evidence type="ECO:0000259" key="2">
    <source>
        <dbReference type="Pfam" id="PF01757"/>
    </source>
</evidence>
<dbReference type="InterPro" id="IPR050879">
    <property type="entry name" value="Acyltransferase_3"/>
</dbReference>
<keyword evidence="1" id="KW-1133">Transmembrane helix</keyword>
<dbReference type="AlphaFoldDB" id="A0AAN6ZEM8"/>
<organism evidence="3 4">
    <name type="scientific">Trichocladium antarcticum</name>
    <dbReference type="NCBI Taxonomy" id="1450529"/>
    <lineage>
        <taxon>Eukaryota</taxon>
        <taxon>Fungi</taxon>
        <taxon>Dikarya</taxon>
        <taxon>Ascomycota</taxon>
        <taxon>Pezizomycotina</taxon>
        <taxon>Sordariomycetes</taxon>
        <taxon>Sordariomycetidae</taxon>
        <taxon>Sordariales</taxon>
        <taxon>Chaetomiaceae</taxon>
        <taxon>Trichocladium</taxon>
    </lineage>
</organism>